<accession>A0A7J0BE50</accession>
<evidence type="ECO:0000313" key="9">
    <source>
        <dbReference type="EMBL" id="GFM31808.1"/>
    </source>
</evidence>
<feature type="region of interest" description="Disordered" evidence="5">
    <location>
        <begin position="238"/>
        <end position="278"/>
    </location>
</feature>
<evidence type="ECO:0000259" key="7">
    <source>
        <dbReference type="Pfam" id="PF04893"/>
    </source>
</evidence>
<evidence type="ECO:0000256" key="1">
    <source>
        <dbReference type="ARBA" id="ARBA00004141"/>
    </source>
</evidence>
<feature type="transmembrane region" description="Helical" evidence="6">
    <location>
        <begin position="379"/>
        <end position="400"/>
    </location>
</feature>
<feature type="region of interest" description="Disordered" evidence="5">
    <location>
        <begin position="158"/>
        <end position="195"/>
    </location>
</feature>
<reference evidence="9 10" key="1">
    <citation type="submission" date="2020-05" db="EMBL/GenBank/DDBJ databases">
        <title>Draft genome sequence of Desulfovibrio sp. strain HN2T.</title>
        <authorList>
            <person name="Ueno A."/>
            <person name="Tamazawa S."/>
            <person name="Tamamura S."/>
            <person name="Murakami T."/>
            <person name="Kiyama T."/>
            <person name="Inomata H."/>
            <person name="Amano Y."/>
            <person name="Miyakawa K."/>
            <person name="Tamaki H."/>
            <person name="Naganuma T."/>
            <person name="Kaneko K."/>
        </authorList>
    </citation>
    <scope>NUCLEOTIDE SEQUENCE [LARGE SCALE GENOMIC DNA]</scope>
    <source>
        <strain evidence="9 10">HN2</strain>
    </source>
</reference>
<feature type="transmembrane region" description="Helical" evidence="6">
    <location>
        <begin position="447"/>
        <end position="480"/>
    </location>
</feature>
<evidence type="ECO:0000256" key="2">
    <source>
        <dbReference type="ARBA" id="ARBA00022692"/>
    </source>
</evidence>
<feature type="region of interest" description="Disordered" evidence="5">
    <location>
        <begin position="62"/>
        <end position="132"/>
    </location>
</feature>
<dbReference type="RefSeq" id="WP_243452026.1">
    <property type="nucleotide sequence ID" value="NZ_BLVO01000004.1"/>
</dbReference>
<dbReference type="InterPro" id="IPR011723">
    <property type="entry name" value="Znf/thioredoxin_put"/>
</dbReference>
<feature type="domain" description="Zinc finger/thioredoxin putative" evidence="8">
    <location>
        <begin position="1"/>
        <end position="36"/>
    </location>
</feature>
<dbReference type="Proteomes" id="UP000503840">
    <property type="component" value="Unassembled WGS sequence"/>
</dbReference>
<dbReference type="EMBL" id="BLVO01000004">
    <property type="protein sequence ID" value="GFM31808.1"/>
    <property type="molecule type" value="Genomic_DNA"/>
</dbReference>
<keyword evidence="2 6" id="KW-0812">Transmembrane</keyword>
<comment type="caution">
    <text evidence="9">The sequence shown here is derived from an EMBL/GenBank/DDBJ whole genome shotgun (WGS) entry which is preliminary data.</text>
</comment>
<feature type="transmembrane region" description="Helical" evidence="6">
    <location>
        <begin position="492"/>
        <end position="512"/>
    </location>
</feature>
<feature type="domain" description="Yip1" evidence="7">
    <location>
        <begin position="339"/>
        <end position="508"/>
    </location>
</feature>
<proteinExistence type="predicted"/>
<keyword evidence="4 6" id="KW-0472">Membrane</keyword>
<protein>
    <recommendedName>
        <fullName evidence="11">Yip1 domain-containing protein</fullName>
    </recommendedName>
</protein>
<evidence type="ECO:0000256" key="3">
    <source>
        <dbReference type="ARBA" id="ARBA00022989"/>
    </source>
</evidence>
<feature type="compositionally biased region" description="Acidic residues" evidence="5">
    <location>
        <begin position="245"/>
        <end position="254"/>
    </location>
</feature>
<evidence type="ECO:0000259" key="8">
    <source>
        <dbReference type="Pfam" id="PF13717"/>
    </source>
</evidence>
<organism evidence="9 10">
    <name type="scientific">Desulfovibrio subterraneus</name>
    <dbReference type="NCBI Taxonomy" id="2718620"/>
    <lineage>
        <taxon>Bacteria</taxon>
        <taxon>Pseudomonadati</taxon>
        <taxon>Thermodesulfobacteriota</taxon>
        <taxon>Desulfovibrionia</taxon>
        <taxon>Desulfovibrionales</taxon>
        <taxon>Desulfovibrionaceae</taxon>
        <taxon>Desulfovibrio</taxon>
    </lineage>
</organism>
<feature type="compositionally biased region" description="Basic and acidic residues" evidence="5">
    <location>
        <begin position="65"/>
        <end position="74"/>
    </location>
</feature>
<gene>
    <name evidence="9" type="ORF">DSM101010T_01730</name>
</gene>
<dbReference type="InterPro" id="IPR006977">
    <property type="entry name" value="Yip1_dom"/>
</dbReference>
<evidence type="ECO:0000256" key="5">
    <source>
        <dbReference type="SAM" id="MobiDB-lite"/>
    </source>
</evidence>
<dbReference type="GO" id="GO:0016020">
    <property type="term" value="C:membrane"/>
    <property type="evidence" value="ECO:0007669"/>
    <property type="project" value="UniProtKB-SubCell"/>
</dbReference>
<feature type="transmembrane region" description="Helical" evidence="6">
    <location>
        <begin position="352"/>
        <end position="372"/>
    </location>
</feature>
<evidence type="ECO:0000313" key="10">
    <source>
        <dbReference type="Proteomes" id="UP000503840"/>
    </source>
</evidence>
<evidence type="ECO:0000256" key="4">
    <source>
        <dbReference type="ARBA" id="ARBA00023136"/>
    </source>
</evidence>
<dbReference type="AlphaFoldDB" id="A0A7J0BE50"/>
<evidence type="ECO:0008006" key="11">
    <source>
        <dbReference type="Google" id="ProtNLM"/>
    </source>
</evidence>
<comment type="subcellular location">
    <subcellularLocation>
        <location evidence="1">Membrane</location>
        <topology evidence="1">Multi-pass membrane protein</topology>
    </subcellularLocation>
</comment>
<sequence>MLIRCPECLFERQVDLSKIPPTAQLATCPKCRFKFRFREYVVDIPDVVSPVESMEVQDSPYVHPALRDGDEQAAHGHHASPEPEAGSADAAGRDAAYAEDVASAYGERETAPEVAPDAQPETDYAHEGPDAHAAAAEVEYVVRRSAVSPVSPTAESYIDADASGMDSDADPAADSDARDGSVLHDAPAGDDAEDDVAGTDMEQAAYAARTVQDDEYDAAAAYDEETVYTVIRPHGGAEMRQYDEPGADDAPETPEDAHEPVAAAPASSKPHRHLGTISDFEDHGGKGDIWDAIAAMGDGDHSGVSAFIRHSSVEMQIPWENRGKLGLFAAWRKTLGLALFSPSSFFGCIQGAGGFAAPFLFFLFIALLSVGLETGSLSLLHSLWGDSLAAAGIALPAVSAEGLSLGSMALGLLGYAFGRLMIMSIVCHLLLRLVFSRCKSFATTFRVMVYSSAAGLLGVLPLAGFAGAQLWFLILAIVGLRQAHEADWKQAILAVLPVFVLILVAVFWFVGVGSGTAV</sequence>
<keyword evidence="3 6" id="KW-1133">Transmembrane helix</keyword>
<evidence type="ECO:0000256" key="6">
    <source>
        <dbReference type="SAM" id="Phobius"/>
    </source>
</evidence>
<dbReference type="Pfam" id="PF04893">
    <property type="entry name" value="Yip1"/>
    <property type="match status" value="1"/>
</dbReference>
<keyword evidence="10" id="KW-1185">Reference proteome</keyword>
<name>A0A7J0BE50_9BACT</name>
<dbReference type="Pfam" id="PF13717">
    <property type="entry name" value="Zn_ribbon_4"/>
    <property type="match status" value="1"/>
</dbReference>
<feature type="compositionally biased region" description="Low complexity" evidence="5">
    <location>
        <begin position="85"/>
        <end position="102"/>
    </location>
</feature>
<feature type="transmembrane region" description="Helical" evidence="6">
    <location>
        <begin position="412"/>
        <end position="435"/>
    </location>
</feature>